<reference evidence="2" key="1">
    <citation type="submission" date="2022-11" db="EMBL/GenBank/DDBJ databases">
        <authorList>
            <person name="Petersen C."/>
        </authorList>
    </citation>
    <scope>NUCLEOTIDE SEQUENCE</scope>
    <source>
        <strain evidence="2">IBT 19713</strain>
    </source>
</reference>
<feature type="compositionally biased region" description="Polar residues" evidence="1">
    <location>
        <begin position="25"/>
        <end position="34"/>
    </location>
</feature>
<dbReference type="OrthoDB" id="20844at2759"/>
<dbReference type="AlphaFoldDB" id="A0A9W9PJQ3"/>
<dbReference type="GO" id="GO:0032968">
    <property type="term" value="P:positive regulation of transcription elongation by RNA polymerase II"/>
    <property type="evidence" value="ECO:0007669"/>
    <property type="project" value="TreeGrafter"/>
</dbReference>
<dbReference type="Proteomes" id="UP001150941">
    <property type="component" value="Unassembled WGS sequence"/>
</dbReference>
<evidence type="ECO:0000313" key="2">
    <source>
        <dbReference type="EMBL" id="KAJ5248713.1"/>
    </source>
</evidence>
<evidence type="ECO:0000256" key="1">
    <source>
        <dbReference type="SAM" id="MobiDB-lite"/>
    </source>
</evidence>
<feature type="compositionally biased region" description="Acidic residues" evidence="1">
    <location>
        <begin position="36"/>
        <end position="55"/>
    </location>
</feature>
<feature type="compositionally biased region" description="Acidic residues" evidence="1">
    <location>
        <begin position="66"/>
        <end position="76"/>
    </location>
</feature>
<feature type="region of interest" description="Disordered" evidence="1">
    <location>
        <begin position="1"/>
        <end position="88"/>
    </location>
</feature>
<dbReference type="PANTHER" id="PTHR23146:SF0">
    <property type="entry name" value="RNA POLYMERASE-ASSOCIATED PROTEIN LEO1"/>
    <property type="match status" value="1"/>
</dbReference>
<dbReference type="GO" id="GO:0006368">
    <property type="term" value="P:transcription elongation by RNA polymerase II"/>
    <property type="evidence" value="ECO:0007669"/>
    <property type="project" value="InterPro"/>
</dbReference>
<comment type="caution">
    <text evidence="2">The sequence shown here is derived from an EMBL/GenBank/DDBJ whole genome shotgun (WGS) entry which is preliminary data.</text>
</comment>
<dbReference type="RefSeq" id="XP_058335492.1">
    <property type="nucleotide sequence ID" value="XM_058469461.1"/>
</dbReference>
<dbReference type="GO" id="GO:1990269">
    <property type="term" value="F:RNA polymerase II C-terminal domain phosphoserine binding"/>
    <property type="evidence" value="ECO:0007669"/>
    <property type="project" value="TreeGrafter"/>
</dbReference>
<dbReference type="PANTHER" id="PTHR23146">
    <property type="entry name" value="LEO1 PROTEIN"/>
    <property type="match status" value="1"/>
</dbReference>
<keyword evidence="3" id="KW-1185">Reference proteome</keyword>
<name>A0A9W9PJQ3_9EURO</name>
<dbReference type="GO" id="GO:0016593">
    <property type="term" value="C:Cdc73/Paf1 complex"/>
    <property type="evidence" value="ECO:0007669"/>
    <property type="project" value="InterPro"/>
</dbReference>
<dbReference type="Pfam" id="PF04004">
    <property type="entry name" value="Leo1"/>
    <property type="match status" value="1"/>
</dbReference>
<feature type="region of interest" description="Disordered" evidence="1">
    <location>
        <begin position="256"/>
        <end position="439"/>
    </location>
</feature>
<gene>
    <name evidence="2" type="ORF">N7468_000164</name>
</gene>
<dbReference type="EMBL" id="JAPQKS010000001">
    <property type="protein sequence ID" value="KAJ5248713.1"/>
    <property type="molecule type" value="Genomic_DNA"/>
</dbReference>
<proteinExistence type="predicted"/>
<feature type="compositionally biased region" description="Basic and acidic residues" evidence="1">
    <location>
        <begin position="56"/>
        <end position="65"/>
    </location>
</feature>
<feature type="compositionally biased region" description="Basic and acidic residues" evidence="1">
    <location>
        <begin position="428"/>
        <end position="439"/>
    </location>
</feature>
<dbReference type="InterPro" id="IPR007149">
    <property type="entry name" value="Leo1"/>
</dbReference>
<accession>A0A9W9PJQ3</accession>
<sequence>MSSDEEDIRRPGRSGAHSPVESDAHNSGNENLSGENMDEDNDADLFGSDGEEGGLEDERPNRTLDDEALDSGDDEDRYDRRDRMEDDLDDVDDHTVNIMDVNLARAPVPATNDGLVYTMRVPDFLTIEAEEFNPETYVAPPYSTAATSLCWRRDQASDTLQSNARIVQWEDGSLTLQLASAPLEQYRIATKPLAPLSRAGEYDTKLDSHVYLGAAVETSSLFRLTSHVTHGITVLPTTHETDDAVQKLQESLAAAARGNKKTLDGSAPVIETTEDPEAAAKRAERAEKDSIRLQRRQEALAEREADRGRRPPHRTLGTGLSLGNLEGDGMSTTRPRAKRRPNRRGEIYSDEEEDYGGRGARTREDEYDEDDGFLVGSDEDVEEGEEGEEEEELEDDDMDAEGEVDDEVAPAKPSRKAETEAPRSGTPPRKEESLHCRGR</sequence>
<reference evidence="2" key="2">
    <citation type="journal article" date="2023" name="IMA Fungus">
        <title>Comparative genomic study of the Penicillium genus elucidates a diverse pangenome and 15 lateral gene transfer events.</title>
        <authorList>
            <person name="Petersen C."/>
            <person name="Sorensen T."/>
            <person name="Nielsen M.R."/>
            <person name="Sondergaard T.E."/>
            <person name="Sorensen J.L."/>
            <person name="Fitzpatrick D.A."/>
            <person name="Frisvad J.C."/>
            <person name="Nielsen K.L."/>
        </authorList>
    </citation>
    <scope>NUCLEOTIDE SEQUENCE</scope>
    <source>
        <strain evidence="2">IBT 19713</strain>
    </source>
</reference>
<feature type="compositionally biased region" description="Basic and acidic residues" evidence="1">
    <location>
        <begin position="278"/>
        <end position="309"/>
    </location>
</feature>
<organism evidence="2 3">
    <name type="scientific">Penicillium chermesinum</name>
    <dbReference type="NCBI Taxonomy" id="63820"/>
    <lineage>
        <taxon>Eukaryota</taxon>
        <taxon>Fungi</taxon>
        <taxon>Dikarya</taxon>
        <taxon>Ascomycota</taxon>
        <taxon>Pezizomycotina</taxon>
        <taxon>Eurotiomycetes</taxon>
        <taxon>Eurotiomycetidae</taxon>
        <taxon>Eurotiales</taxon>
        <taxon>Aspergillaceae</taxon>
        <taxon>Penicillium</taxon>
    </lineage>
</organism>
<evidence type="ECO:0008006" key="4">
    <source>
        <dbReference type="Google" id="ProtNLM"/>
    </source>
</evidence>
<protein>
    <recommendedName>
        <fullName evidence="4">RNA polymerase-associated protein LEO1</fullName>
    </recommendedName>
</protein>
<evidence type="ECO:0000313" key="3">
    <source>
        <dbReference type="Proteomes" id="UP001150941"/>
    </source>
</evidence>
<dbReference type="GeneID" id="83196764"/>
<feature type="compositionally biased region" description="Acidic residues" evidence="1">
    <location>
        <begin position="365"/>
        <end position="408"/>
    </location>
</feature>